<dbReference type="Gene3D" id="2.60.220.10">
    <property type="entry name" value="Polysaccharide lyase family 8-like, C-terminal"/>
    <property type="match status" value="1"/>
</dbReference>
<dbReference type="InterPro" id="IPR012970">
    <property type="entry name" value="Lyase_8_alpha_N"/>
</dbReference>
<dbReference type="Pfam" id="PF00041">
    <property type="entry name" value="fn3"/>
    <property type="match status" value="1"/>
</dbReference>
<evidence type="ECO:0008006" key="10">
    <source>
        <dbReference type="Google" id="ProtNLM"/>
    </source>
</evidence>
<dbReference type="RefSeq" id="WP_236339890.1">
    <property type="nucleotide sequence ID" value="NZ_CAKMMF010000006.1"/>
</dbReference>
<dbReference type="Pfam" id="PF02278">
    <property type="entry name" value="Lyase_8"/>
    <property type="match status" value="1"/>
</dbReference>
<dbReference type="InterPro" id="IPR005084">
    <property type="entry name" value="CBM6"/>
</dbReference>
<dbReference type="SUPFAM" id="SSF49785">
    <property type="entry name" value="Galactose-binding domain-like"/>
    <property type="match status" value="1"/>
</dbReference>
<dbReference type="PROSITE" id="PS51272">
    <property type="entry name" value="SLH"/>
    <property type="match status" value="3"/>
</dbReference>
<reference evidence="8" key="1">
    <citation type="submission" date="2022-01" db="EMBL/GenBank/DDBJ databases">
        <authorList>
            <person name="Criscuolo A."/>
        </authorList>
    </citation>
    <scope>NUCLEOTIDE SEQUENCE</scope>
    <source>
        <strain evidence="8">CIP111893</strain>
    </source>
</reference>
<dbReference type="CDD" id="cd01083">
    <property type="entry name" value="GAG_Lyase"/>
    <property type="match status" value="1"/>
</dbReference>
<dbReference type="InterPro" id="IPR008979">
    <property type="entry name" value="Galactose-bd-like_sf"/>
</dbReference>
<keyword evidence="3" id="KW-0456">Lyase</keyword>
<dbReference type="InterPro" id="IPR003159">
    <property type="entry name" value="Lyase_8_central_dom"/>
</dbReference>
<dbReference type="Pfam" id="PF02884">
    <property type="entry name" value="Lyase_8_C"/>
    <property type="match status" value="1"/>
</dbReference>
<dbReference type="SUPFAM" id="SSF49863">
    <property type="entry name" value="Hyaluronate lyase-like, C-terminal domain"/>
    <property type="match status" value="1"/>
</dbReference>
<evidence type="ECO:0000313" key="8">
    <source>
        <dbReference type="EMBL" id="CAH1200753.1"/>
    </source>
</evidence>
<dbReference type="SUPFAM" id="SSF48230">
    <property type="entry name" value="Chondroitin AC/alginate lyase"/>
    <property type="match status" value="1"/>
</dbReference>
<evidence type="ECO:0000256" key="2">
    <source>
        <dbReference type="ARBA" id="ARBA00022729"/>
    </source>
</evidence>
<dbReference type="CDD" id="cd00063">
    <property type="entry name" value="FN3"/>
    <property type="match status" value="1"/>
</dbReference>
<dbReference type="CDD" id="cd04084">
    <property type="entry name" value="CBM6_xylanase-like"/>
    <property type="match status" value="1"/>
</dbReference>
<dbReference type="PROSITE" id="PS50853">
    <property type="entry name" value="FN3"/>
    <property type="match status" value="1"/>
</dbReference>
<dbReference type="Pfam" id="PF03422">
    <property type="entry name" value="CBM_6"/>
    <property type="match status" value="1"/>
</dbReference>
<dbReference type="InterPro" id="IPR014718">
    <property type="entry name" value="GH-type_carb-bd"/>
</dbReference>
<dbReference type="InterPro" id="IPR006584">
    <property type="entry name" value="Cellulose-bd_IV"/>
</dbReference>
<feature type="domain" description="SLH" evidence="7">
    <location>
        <begin position="1486"/>
        <end position="1546"/>
    </location>
</feature>
<evidence type="ECO:0000256" key="1">
    <source>
        <dbReference type="ARBA" id="ARBA00006699"/>
    </source>
</evidence>
<dbReference type="Gene3D" id="2.60.120.260">
    <property type="entry name" value="Galactose-binding domain-like"/>
    <property type="match status" value="1"/>
</dbReference>
<dbReference type="Pfam" id="PF16403">
    <property type="entry name" value="Bact_surface_Ig-like"/>
    <property type="match status" value="1"/>
</dbReference>
<dbReference type="Gene3D" id="2.70.98.10">
    <property type="match status" value="1"/>
</dbReference>
<dbReference type="SMART" id="SM00606">
    <property type="entry name" value="CBD_IV"/>
    <property type="match status" value="1"/>
</dbReference>
<dbReference type="SMART" id="SM00060">
    <property type="entry name" value="FN3"/>
    <property type="match status" value="1"/>
</dbReference>
<dbReference type="InterPro" id="IPR036116">
    <property type="entry name" value="FN3_sf"/>
</dbReference>
<dbReference type="Pfam" id="PF08124">
    <property type="entry name" value="Lyase_8_N"/>
    <property type="match status" value="1"/>
</dbReference>
<dbReference type="InterPro" id="IPR011071">
    <property type="entry name" value="Lyase_8-like_C"/>
</dbReference>
<proteinExistence type="inferred from homology"/>
<evidence type="ECO:0000313" key="9">
    <source>
        <dbReference type="Proteomes" id="UP000838686"/>
    </source>
</evidence>
<feature type="domain" description="SLH" evidence="7">
    <location>
        <begin position="1549"/>
        <end position="1607"/>
    </location>
</feature>
<evidence type="ECO:0000256" key="4">
    <source>
        <dbReference type="SAM" id="SignalP"/>
    </source>
</evidence>
<keyword evidence="9" id="KW-1185">Reference proteome</keyword>
<dbReference type="Pfam" id="PF00395">
    <property type="entry name" value="SLH"/>
    <property type="match status" value="3"/>
</dbReference>
<dbReference type="Gene3D" id="1.50.10.100">
    <property type="entry name" value="Chondroitin AC/alginate lyase"/>
    <property type="match status" value="1"/>
</dbReference>
<dbReference type="InterPro" id="IPR032179">
    <property type="entry name" value="Cry22Aa_Ig-like"/>
</dbReference>
<dbReference type="InterPro" id="IPR004103">
    <property type="entry name" value="Lyase_8_C"/>
</dbReference>
<dbReference type="InterPro" id="IPR008929">
    <property type="entry name" value="Chondroitin_lyas"/>
</dbReference>
<feature type="chain" id="PRO_5046255181" description="S-layer homology domain-containing protein" evidence="4">
    <location>
        <begin position="32"/>
        <end position="1607"/>
    </location>
</feature>
<evidence type="ECO:0000256" key="3">
    <source>
        <dbReference type="ARBA" id="ARBA00023239"/>
    </source>
</evidence>
<dbReference type="Gene3D" id="2.60.40.10">
    <property type="entry name" value="Immunoglobulins"/>
    <property type="match status" value="2"/>
</dbReference>
<dbReference type="SUPFAM" id="SSF74650">
    <property type="entry name" value="Galactose mutarotase-like"/>
    <property type="match status" value="1"/>
</dbReference>
<feature type="domain" description="CBM6" evidence="6">
    <location>
        <begin position="798"/>
        <end position="923"/>
    </location>
</feature>
<dbReference type="Proteomes" id="UP000838686">
    <property type="component" value="Unassembled WGS sequence"/>
</dbReference>
<dbReference type="InterPro" id="IPR001119">
    <property type="entry name" value="SLH_dom"/>
</dbReference>
<comment type="similarity">
    <text evidence="1">Belongs to the polysaccharide lyase 8 family.</text>
</comment>
<dbReference type="PANTHER" id="PTHR38481:SF1">
    <property type="entry name" value="HYALURONATE LYASE"/>
    <property type="match status" value="1"/>
</dbReference>
<evidence type="ECO:0000259" key="5">
    <source>
        <dbReference type="PROSITE" id="PS50853"/>
    </source>
</evidence>
<dbReference type="PROSITE" id="PS51175">
    <property type="entry name" value="CBM6"/>
    <property type="match status" value="1"/>
</dbReference>
<dbReference type="EMBL" id="CAKMMF010000006">
    <property type="protein sequence ID" value="CAH1200753.1"/>
    <property type="molecule type" value="Genomic_DNA"/>
</dbReference>
<dbReference type="SUPFAM" id="SSF49265">
    <property type="entry name" value="Fibronectin type III"/>
    <property type="match status" value="1"/>
</dbReference>
<name>A0ABM9C3Z6_9BACL</name>
<protein>
    <recommendedName>
        <fullName evidence="10">S-layer homology domain-containing protein</fullName>
    </recommendedName>
</protein>
<evidence type="ECO:0000259" key="6">
    <source>
        <dbReference type="PROSITE" id="PS51175"/>
    </source>
</evidence>
<feature type="signal peptide" evidence="4">
    <location>
        <begin position="1"/>
        <end position="31"/>
    </location>
</feature>
<dbReference type="PANTHER" id="PTHR38481">
    <property type="entry name" value="HYALURONATE LYASE"/>
    <property type="match status" value="1"/>
</dbReference>
<accession>A0ABM9C3Z6</accession>
<organism evidence="8 9">
    <name type="scientific">Paenibacillus plantiphilus</name>
    <dbReference type="NCBI Taxonomy" id="2905650"/>
    <lineage>
        <taxon>Bacteria</taxon>
        <taxon>Bacillati</taxon>
        <taxon>Bacillota</taxon>
        <taxon>Bacilli</taxon>
        <taxon>Bacillales</taxon>
        <taxon>Paenibacillaceae</taxon>
        <taxon>Paenibacillus</taxon>
    </lineage>
</organism>
<feature type="domain" description="SLH" evidence="7">
    <location>
        <begin position="1422"/>
        <end position="1485"/>
    </location>
</feature>
<feature type="domain" description="Fibronectin type-III" evidence="5">
    <location>
        <begin position="1201"/>
        <end position="1290"/>
    </location>
</feature>
<evidence type="ECO:0000259" key="7">
    <source>
        <dbReference type="PROSITE" id="PS51272"/>
    </source>
</evidence>
<gene>
    <name evidence="8" type="ORF">PAECIP111893_01554</name>
</gene>
<sequence length="1607" mass="171761">MKRFKGLRTLLLVLLCAACVMPALPAAPVKAADSADEYDALRLRWYEMLTGGDYDPADVDIAGVIGTITDKAQTNWDSMNKLQTGRTYLWSDLANGATNPTHIRLSYVKLYEMALAYRSAGSPLHGNSGLKDSVLDGLKYLNDMYYNDTVTPYGNWWEWQIGAPLALNDTVVLLYDELTASTVATYTGAIEHFVAGPRDTGANRIWSCAVALGRGILTKDGATIERAVNGLSPVFDYVAAGDGFYEDGSFIQHVKFAYNGSYGLSLIENLSTVLYFITGSSWDVTDPDSAIAYRWVDDSFIPFVYKGALMDMVRGRDISVFSREDHDTGHQMAKAILRMAQSAPAEDSARYKRMIKHWIQSDASHSFYEGMPIDFIRNAKAIVNDPAIAAASEPITSKVYPAMDRALHLRPGFGIGISMFSKRIANYETTNGQNLKGWYTGAGMTYLYTGDSGQYGGNYWPTVNSYRLPGTTAVAGKGMAAEMLNNQTWVGGTTLGNEYGVVGMALEHVDADVTSDMNAKKSWFLFDDEVVALGTGITSTYMSSDVETIVENRKLNGAGDNALTVNGAAKPAAIGWSETMTGVRWAHLAGSAPGSDIGYYFPGVATLDGLREERSGKWFDISKYTGVLEPGDPTHTNRFLNLYFNHGTAPTDASYAYALLPAKSASEVGSYAGNPDFIVLANNSGAQAVKEKRLNVIGANFWTSAEQSVDIIKSSGMASVMVKENEGSDLKLSVSDPNRPATGAVTITLAKSAKSVLSADTRITVNRLSPYVQVTIDVGGSQGRAIEAAFELETSLATHVEAENYSSMNKVTRTLTTDTGGGYHISGSDGTWMAYSGLDFGTRTDSIAMRMATANSGGTIELRLDSATGSLIGSHPVTSTGGWSTWVTTNVPLTGASGVHDLYIVYKKSNTTGVAAINWFSFRNANDTADREPPIIMLHPDTADPTDQDVSVTADIQDGSGISIKKWAYGNQPAAYFEAGGITFADRFLVTMNGTYTVYAQDLAGNKSVKTIDIWNITRGEPTILLIPNTAVPTNGNVAIAAAVSVTHGLALLKHDFGQFEDSHFASGRVVHADASEPIIMTDNGWLTVYVKDGAGNERTKQIQIGNIDRDKPVVTLNGEATIELPYNGVYHDAGAAAADALDGDITESIVVSGDKVDTSHPGSYAVHYDVTDRAGNTADQVSRIVIVAEGFDAVPPAWPAGSGANVTNIAPTSVKLSWPYASDDAGVAGYRVYNDGTELTSVAEEVTEYTANGLKPNTKYMFRITAFDKEGNENEGLTLAVYTLTVSGSEGSGGGSGGGASYVPILSSNAGLRQVELRVGGKTMTFTLIDRNGKQVYWIETDAEWTEIAANPADSSATYRLLSAAIDAVGRVQLLHGDNELMLEVKAADGTVKTYPIVIHRTMPAEPETPEGPEAPETPEEPAATFVDVAGHWAEQAIQEAVFKGIAKGYPDGSFKPDASITRAQFAVMLVQALALEDDGSELSFTDRDAIGSWARDAVSAAMSAGIVAGYADGSFLPNARVTRAEMAVMIGRALKLRPAASSAEASGTSFADDFSIPSWAKGSVAAVQGLGIVNGRSGNMFAPNETAIRAEAVVMLLRMLEQPQR</sequence>
<dbReference type="InterPro" id="IPR003961">
    <property type="entry name" value="FN3_dom"/>
</dbReference>
<dbReference type="InterPro" id="IPR011013">
    <property type="entry name" value="Gal_mutarotase_sf_dom"/>
</dbReference>
<comment type="caution">
    <text evidence="8">The sequence shown here is derived from an EMBL/GenBank/DDBJ whole genome shotgun (WGS) entry which is preliminary data.</text>
</comment>
<dbReference type="InterPro" id="IPR013783">
    <property type="entry name" value="Ig-like_fold"/>
</dbReference>
<dbReference type="InterPro" id="IPR038970">
    <property type="entry name" value="Lyase_8"/>
</dbReference>
<keyword evidence="2 4" id="KW-0732">Signal</keyword>